<dbReference type="PROSITE" id="PS00661">
    <property type="entry name" value="FERM_2"/>
    <property type="match status" value="1"/>
</dbReference>
<evidence type="ECO:0000256" key="9">
    <source>
        <dbReference type="PIRSR" id="PIRSR000934-1"/>
    </source>
</evidence>
<dbReference type="GO" id="GO:0001946">
    <property type="term" value="P:lymphangiogenesis"/>
    <property type="evidence" value="ECO:0007669"/>
    <property type="project" value="TreeGrafter"/>
</dbReference>
<comment type="similarity">
    <text evidence="2">Belongs to the protein-tyrosine phosphatase family. Non-receptor class subfamily.</text>
</comment>
<dbReference type="FunFam" id="3.90.190.10:FF:000030">
    <property type="entry name" value="Tyrosine-protein phosphatase non-receptor type"/>
    <property type="match status" value="1"/>
</dbReference>
<dbReference type="CDD" id="cd13188">
    <property type="entry name" value="FERM_C_PTPN14_PTPN21"/>
    <property type="match status" value="1"/>
</dbReference>
<gene>
    <name evidence="15" type="primary">LOC108895605</name>
</gene>
<keyword evidence="4" id="KW-0963">Cytoplasm</keyword>
<dbReference type="InterPro" id="IPR016130">
    <property type="entry name" value="Tyr_Pase_AS"/>
</dbReference>
<evidence type="ECO:0000256" key="6">
    <source>
        <dbReference type="ARBA" id="ARBA00022801"/>
    </source>
</evidence>
<feature type="domain" description="Tyrosine specific protein phosphatases" evidence="12">
    <location>
        <begin position="1272"/>
        <end position="1353"/>
    </location>
</feature>
<dbReference type="Pfam" id="PF00102">
    <property type="entry name" value="Y_phosphatase"/>
    <property type="match status" value="1"/>
</dbReference>
<evidence type="ECO:0000256" key="7">
    <source>
        <dbReference type="ARBA" id="ARBA00022912"/>
    </source>
</evidence>
<dbReference type="GeneID" id="108895605"/>
<dbReference type="InterPro" id="IPR019749">
    <property type="entry name" value="Band_41_domain"/>
</dbReference>
<dbReference type="GO" id="GO:0004725">
    <property type="term" value="F:protein tyrosine phosphatase activity"/>
    <property type="evidence" value="ECO:0007669"/>
    <property type="project" value="UniProtKB-EC"/>
</dbReference>
<dbReference type="SMART" id="SM00404">
    <property type="entry name" value="PTPc_motif"/>
    <property type="match status" value="1"/>
</dbReference>
<evidence type="ECO:0000256" key="8">
    <source>
        <dbReference type="ARBA" id="ARBA00023212"/>
    </source>
</evidence>
<evidence type="ECO:0000256" key="2">
    <source>
        <dbReference type="ARBA" id="ARBA00009649"/>
    </source>
</evidence>
<feature type="domain" description="Tyrosine-protein phosphatase" evidence="11">
    <location>
        <begin position="1091"/>
        <end position="1362"/>
    </location>
</feature>
<evidence type="ECO:0000313" key="14">
    <source>
        <dbReference type="Proteomes" id="UP000694890"/>
    </source>
</evidence>
<dbReference type="Pfam" id="PF00373">
    <property type="entry name" value="FERM_M"/>
    <property type="match status" value="1"/>
</dbReference>
<dbReference type="InterPro" id="IPR029071">
    <property type="entry name" value="Ubiquitin-like_domsf"/>
</dbReference>
<dbReference type="PROSITE" id="PS00383">
    <property type="entry name" value="TYR_PHOSPHATASE_1"/>
    <property type="match status" value="1"/>
</dbReference>
<feature type="region of interest" description="Disordered" evidence="10">
    <location>
        <begin position="565"/>
        <end position="644"/>
    </location>
</feature>
<dbReference type="InterPro" id="IPR011993">
    <property type="entry name" value="PH-like_dom_sf"/>
</dbReference>
<sequence length="1369" mass="151944">MRYGSQRGTAVTKDEHEASVIQIVANNTASGTHSSSSTLSSSSSSSPGIFREWASALPGCISPPGGVAGVVREKLRRTRRYNVLSKNYFVTRIRLLDSNVIECTLSVESTGQECLEAVAQRLELRETHFFGLWFQGKTQAPAQRWVELEKPLKKQLDKFGNEPLLFFGVMFYVPSVSRLEQEATRYQYYLQVKKEVLDGRLHCAVEQGIRLAGLAVQADFGDFTQFMSQEFLREYVLFPVNWPNGEEVLEEWTQKVAEEHKSHCRMQAAEAELLYIKEVEKLDGFGQESFAAKDNYTNDIFIGVSFIGVFVKHRNGRSIMLHKWKDIGTIAHNKSAITVEITSRDDTIIFHMEDMEMAKYIARLFTARHKFYKQNKICAEPNHSPAPIRRRPTWTHRLSLSRPQSCNFQSMHSQYSEHYQDTQSSQDSIFHDDPYYKSETSLDRCPVDFPFRNGTVPNGSMYSSPSLSSLNHSQTFVPPSPISSNLSIPGSELMRPDYIPSHRHSAIIAPSYRPTPEYDAVMRQKRRMLPAHHDLHSQSLRSLNISNACAYRQPEALVYSQPEMRERGPYHGLGPSPGPYGPQISYSKPVSHGPHQGGPASSQGPCHSPCVNGGGGSGGGGGVGSSISHTVSTPELANTKQQGTNAGSYAATANMLRNHMSRPPPPYPSSSFRPATSTPDLASHRHRCIGGSSPELVTRMVQLSVKTFQPDSSAVVHQSLQEVSEPLTAAAKHRSTLGKRHSMEVISSMRGGGGGGGLEGMVMKGMNAPLHRRNTLREHVMPPQPQSIPQPQTPQSQPQPQPQPPPQQPKELPLQMPAQKAPTEASVAPPAAVAYQHQKTLSNATMLIHSSESEEEEEEEEERPELDVQIPGLNEDISISAQLQAALAKLPNKPPPEYPGPPRPPSNAQIRNHTHNHNHTHHHNHNQGPQSNQGPIDPNQAQGRALKAGQNQGGGGGGGGGPGGGCGAGAGGTLTRGDQGGVNGAVLGPSISEPDLTSVKERVRKEPVKERPVSEMFSLEDSIVEREIAQRTLERQKMSVDSMKRPLMMAALNGLYVARMPVPKSPTEEGAKAATDERCKTLELKLEEERVFTEYEQVPKKRANCVLTTATLPENTERNRFRDVVPYEENRVELVPNKENNTGYINASHIKVMIRGEEWHYIATQGPLANTCADFWQMVWEQGVNVIAMVTAEEEGGRSKSHRYWPKLGSKHNSATHGKFKVTTKFRTDQGCYATTGLKVKHLLSGQERTVWHLQYTDWPEQGCPEYVVGFLSYLEEIQSVRRHTNSMLDTSKSLNPPVVVHCSAGVGRTGVVILTELMISCLEHNEPMEVPTMLSELRQQRMLMVQTISQYKFVYQVLIQFLKNSRLI</sequence>
<dbReference type="PANTHER" id="PTHR45706">
    <property type="entry name" value="TYROSINE-PROTEIN PHOSPHATASE"/>
    <property type="match status" value="1"/>
</dbReference>
<dbReference type="RefSeq" id="XP_050928032.1">
    <property type="nucleotide sequence ID" value="XM_051072075.1"/>
</dbReference>
<dbReference type="SUPFAM" id="SSF54236">
    <property type="entry name" value="Ubiquitin-like"/>
    <property type="match status" value="1"/>
</dbReference>
<dbReference type="InterPro" id="IPR029021">
    <property type="entry name" value="Prot-tyrosine_phosphatase-like"/>
</dbReference>
<dbReference type="PROSITE" id="PS00660">
    <property type="entry name" value="FERM_1"/>
    <property type="match status" value="1"/>
</dbReference>
<dbReference type="Pfam" id="PF09379">
    <property type="entry name" value="FERM_N"/>
    <property type="match status" value="1"/>
</dbReference>
<keyword evidence="5" id="KW-0597">Phosphoprotein</keyword>
<feature type="domain" description="FERM" evidence="13">
    <location>
        <begin position="89"/>
        <end position="376"/>
    </location>
</feature>
<dbReference type="EC" id="3.1.3.48" evidence="3"/>
<comment type="subcellular location">
    <subcellularLocation>
        <location evidence="1">Cytoplasm</location>
        <location evidence="1">Cytoskeleton</location>
    </subcellularLocation>
</comment>
<name>A0AAJ8DQT5_LATCA</name>
<dbReference type="InterPro" id="IPR000299">
    <property type="entry name" value="FERM_domain"/>
</dbReference>
<evidence type="ECO:0000256" key="4">
    <source>
        <dbReference type="ARBA" id="ARBA00022490"/>
    </source>
</evidence>
<dbReference type="InterPro" id="IPR041782">
    <property type="entry name" value="PTPN14/21_FERM_C"/>
</dbReference>
<dbReference type="Proteomes" id="UP000694890">
    <property type="component" value="Linkage group LG7_1"/>
</dbReference>
<dbReference type="SUPFAM" id="SSF47031">
    <property type="entry name" value="Second domain of FERM"/>
    <property type="match status" value="1"/>
</dbReference>
<dbReference type="SUPFAM" id="SSF50729">
    <property type="entry name" value="PH domain-like"/>
    <property type="match status" value="1"/>
</dbReference>
<keyword evidence="8" id="KW-0206">Cytoskeleton</keyword>
<dbReference type="PRINTS" id="PR00935">
    <property type="entry name" value="BAND41"/>
</dbReference>
<feature type="compositionally biased region" description="Basic residues" evidence="10">
    <location>
        <begin position="912"/>
        <end position="925"/>
    </location>
</feature>
<dbReference type="PANTHER" id="PTHR45706:SF6">
    <property type="entry name" value="TYROSINE-PROTEIN PHOSPHATASE NON-RECEPTOR TYPE 14"/>
    <property type="match status" value="1"/>
</dbReference>
<dbReference type="SMART" id="SM00295">
    <property type="entry name" value="B41"/>
    <property type="match status" value="1"/>
</dbReference>
<dbReference type="InterPro" id="IPR000387">
    <property type="entry name" value="Tyr_Pase_dom"/>
</dbReference>
<feature type="active site" description="Phosphocysteine intermediate" evidence="9">
    <location>
        <position position="1303"/>
    </location>
</feature>
<dbReference type="CDD" id="cd14473">
    <property type="entry name" value="FERM_B-lobe"/>
    <property type="match status" value="1"/>
</dbReference>
<dbReference type="InterPro" id="IPR018980">
    <property type="entry name" value="FERM_PH-like_C"/>
</dbReference>
<dbReference type="InterPro" id="IPR000242">
    <property type="entry name" value="PTP_cat"/>
</dbReference>
<dbReference type="PRINTS" id="PR00700">
    <property type="entry name" value="PRTYPHPHTASE"/>
</dbReference>
<evidence type="ECO:0000256" key="3">
    <source>
        <dbReference type="ARBA" id="ARBA00013064"/>
    </source>
</evidence>
<keyword evidence="6" id="KW-0378">Hydrolase</keyword>
<dbReference type="Gene3D" id="1.20.80.10">
    <property type="match status" value="1"/>
</dbReference>
<proteinExistence type="inferred from homology"/>
<dbReference type="SMART" id="SM00194">
    <property type="entry name" value="PTPc"/>
    <property type="match status" value="1"/>
</dbReference>
<feature type="region of interest" description="Disordered" evidence="10">
    <location>
        <begin position="889"/>
        <end position="962"/>
    </location>
</feature>
<dbReference type="FunFam" id="2.30.29.30:FF:000149">
    <property type="entry name" value="Tyrosine-protein phosphatase non-receptor type"/>
    <property type="match status" value="1"/>
</dbReference>
<dbReference type="Gene3D" id="3.90.190.10">
    <property type="entry name" value="Protein tyrosine phosphatase superfamily"/>
    <property type="match status" value="1"/>
</dbReference>
<dbReference type="KEGG" id="lcf:108895605"/>
<evidence type="ECO:0000256" key="1">
    <source>
        <dbReference type="ARBA" id="ARBA00004245"/>
    </source>
</evidence>
<feature type="compositionally biased region" description="Pro residues" evidence="10">
    <location>
        <begin position="782"/>
        <end position="808"/>
    </location>
</feature>
<dbReference type="GO" id="GO:0005737">
    <property type="term" value="C:cytoplasm"/>
    <property type="evidence" value="ECO:0007669"/>
    <property type="project" value="TreeGrafter"/>
</dbReference>
<feature type="region of interest" description="Disordered" evidence="10">
    <location>
        <begin position="780"/>
        <end position="831"/>
    </location>
</feature>
<accession>A0AAJ8DQT5</accession>
<feature type="compositionally biased region" description="Pro residues" evidence="10">
    <location>
        <begin position="892"/>
        <end position="905"/>
    </location>
</feature>
<dbReference type="SUPFAM" id="SSF52799">
    <property type="entry name" value="(Phosphotyrosine protein) phosphatases II"/>
    <property type="match status" value="1"/>
</dbReference>
<dbReference type="InterPro" id="IPR019748">
    <property type="entry name" value="FERM_central"/>
</dbReference>
<dbReference type="InterPro" id="IPR018979">
    <property type="entry name" value="FERM_N"/>
</dbReference>
<dbReference type="Gene3D" id="2.30.29.30">
    <property type="entry name" value="Pleckstrin-homology domain (PH domain)/Phosphotyrosine-binding domain (PTB)"/>
    <property type="match status" value="1"/>
</dbReference>
<dbReference type="InterPro" id="IPR014352">
    <property type="entry name" value="FERM/acyl-CoA-bd_prot_sf"/>
</dbReference>
<dbReference type="PIRSF" id="PIRSF000934">
    <property type="entry name" value="Tyr-Ptase_nr14"/>
    <property type="match status" value="1"/>
</dbReference>
<dbReference type="Pfam" id="PF09380">
    <property type="entry name" value="FERM_C"/>
    <property type="match status" value="1"/>
</dbReference>
<dbReference type="FunFam" id="1.20.80.10:FF:000014">
    <property type="entry name" value="Tyrosine-protein phosphatase non-receptor type"/>
    <property type="match status" value="1"/>
</dbReference>
<feature type="compositionally biased region" description="Polar residues" evidence="10">
    <location>
        <begin position="927"/>
        <end position="942"/>
    </location>
</feature>
<feature type="compositionally biased region" description="Polar residues" evidence="10">
    <location>
        <begin position="627"/>
        <end position="644"/>
    </location>
</feature>
<dbReference type="Gene3D" id="3.10.20.90">
    <property type="entry name" value="Phosphatidylinositol 3-kinase Catalytic Subunit, Chain A, domain 1"/>
    <property type="match status" value="1"/>
</dbReference>
<dbReference type="PROSITE" id="PS50056">
    <property type="entry name" value="TYR_PHOSPHATASE_2"/>
    <property type="match status" value="1"/>
</dbReference>
<dbReference type="InterPro" id="IPR035963">
    <property type="entry name" value="FERM_2"/>
</dbReference>
<evidence type="ECO:0000259" key="12">
    <source>
        <dbReference type="PROSITE" id="PS50056"/>
    </source>
</evidence>
<evidence type="ECO:0000259" key="13">
    <source>
        <dbReference type="PROSITE" id="PS50057"/>
    </source>
</evidence>
<dbReference type="GO" id="GO:0005856">
    <property type="term" value="C:cytoskeleton"/>
    <property type="evidence" value="ECO:0007669"/>
    <property type="project" value="UniProtKB-SubCell"/>
</dbReference>
<dbReference type="SMART" id="SM01196">
    <property type="entry name" value="FERM_C"/>
    <property type="match status" value="1"/>
</dbReference>
<feature type="compositionally biased region" description="Gly residues" evidence="10">
    <location>
        <begin position="612"/>
        <end position="624"/>
    </location>
</feature>
<dbReference type="PROSITE" id="PS50057">
    <property type="entry name" value="FERM_3"/>
    <property type="match status" value="1"/>
</dbReference>
<evidence type="ECO:0000256" key="5">
    <source>
        <dbReference type="ARBA" id="ARBA00022553"/>
    </source>
</evidence>
<keyword evidence="7" id="KW-0904">Protein phosphatase</keyword>
<dbReference type="InterPro" id="IPR003595">
    <property type="entry name" value="Tyr_Pase_cat"/>
</dbReference>
<dbReference type="FunFam" id="3.10.20.90:FF:000039">
    <property type="entry name" value="Tyrosine-protein phosphatase non-receptor type"/>
    <property type="match status" value="1"/>
</dbReference>
<reference evidence="15" key="1">
    <citation type="submission" date="2025-08" db="UniProtKB">
        <authorList>
            <consortium name="RefSeq"/>
        </authorList>
    </citation>
    <scope>IDENTIFICATION</scope>
    <source>
        <tissue evidence="15">Brain</tissue>
    </source>
</reference>
<dbReference type="PROSITE" id="PS50055">
    <property type="entry name" value="TYR_PHOSPHATASE_PTP"/>
    <property type="match status" value="1"/>
</dbReference>
<protein>
    <recommendedName>
        <fullName evidence="3">protein-tyrosine-phosphatase</fullName>
        <ecNumber evidence="3">3.1.3.48</ecNumber>
    </recommendedName>
</protein>
<feature type="region of interest" description="Disordered" evidence="10">
    <location>
        <begin position="657"/>
        <end position="683"/>
    </location>
</feature>
<evidence type="ECO:0000313" key="15">
    <source>
        <dbReference type="RefSeq" id="XP_050928032.1"/>
    </source>
</evidence>
<feature type="compositionally biased region" description="Gly residues" evidence="10">
    <location>
        <begin position="951"/>
        <end position="962"/>
    </location>
</feature>
<organism evidence="14 15">
    <name type="scientific">Lates calcarifer</name>
    <name type="common">Barramundi</name>
    <name type="synonym">Holocentrus calcarifer</name>
    <dbReference type="NCBI Taxonomy" id="8187"/>
    <lineage>
        <taxon>Eukaryota</taxon>
        <taxon>Metazoa</taxon>
        <taxon>Chordata</taxon>
        <taxon>Craniata</taxon>
        <taxon>Vertebrata</taxon>
        <taxon>Euteleostomi</taxon>
        <taxon>Actinopterygii</taxon>
        <taxon>Neopterygii</taxon>
        <taxon>Teleostei</taxon>
        <taxon>Neoteleostei</taxon>
        <taxon>Acanthomorphata</taxon>
        <taxon>Carangaria</taxon>
        <taxon>Carangaria incertae sedis</taxon>
        <taxon>Centropomidae</taxon>
        <taxon>Lates</taxon>
    </lineage>
</organism>
<dbReference type="InterPro" id="IPR019747">
    <property type="entry name" value="FERM_CS"/>
</dbReference>
<dbReference type="InterPro" id="IPR014392">
    <property type="entry name" value="PTP_non-rcpt_14/21"/>
</dbReference>
<evidence type="ECO:0000259" key="11">
    <source>
        <dbReference type="PROSITE" id="PS50055"/>
    </source>
</evidence>
<evidence type="ECO:0000256" key="10">
    <source>
        <dbReference type="SAM" id="MobiDB-lite"/>
    </source>
</evidence>